<dbReference type="KEGG" id="vg:3197276"/>
<proteinExistence type="predicted"/>
<organism evidence="1 2">
    <name type="scientific">Bacillus phage BCASJ1c</name>
    <dbReference type="NCBI Taxonomy" id="294382"/>
    <lineage>
        <taxon>Viruses</taxon>
        <taxon>Duplodnaviria</taxon>
        <taxon>Heunggongvirae</taxon>
        <taxon>Uroviricota</taxon>
        <taxon>Caudoviricetes</taxon>
        <taxon>Jarrellvirus</taxon>
        <taxon>Jarrellvirus BCAJ1</taxon>
    </lineage>
</organism>
<sequence length="66" mass="7772">MEERISNLETEISELKGEIFRLHSIIGEFRKDFMTASKRIDTQISLKVNSSDILKTYERARRVKGR</sequence>
<dbReference type="EMBL" id="AY616446">
    <property type="protein sequence ID" value="AAU85098.1"/>
    <property type="molecule type" value="Genomic_DNA"/>
</dbReference>
<protein>
    <submittedName>
        <fullName evidence="1">51</fullName>
    </submittedName>
</protein>
<name>Q5YA59_9CAUD</name>
<dbReference type="RefSeq" id="YP_164429.1">
    <property type="nucleotide sequence ID" value="NC_006557.1"/>
</dbReference>
<accession>Q5YA59</accession>
<evidence type="ECO:0000313" key="1">
    <source>
        <dbReference type="EMBL" id="AAU85098.1"/>
    </source>
</evidence>
<reference evidence="1 2" key="1">
    <citation type="journal article" date="2004" name="Extremophiles">
        <title>The Genome of BCJA1, a Bacteriophage Active Against the Alkaliphilic Bacterium, Bacillus clarkii.</title>
        <authorList>
            <person name="Kropinski A.M."/>
            <person name="Hayward M."/>
            <person name="Agnew D."/>
            <person name="Jarrell K.F."/>
        </authorList>
    </citation>
    <scope>NUCLEOTIDE SEQUENCE [LARGE SCALE GENOMIC DNA]</scope>
</reference>
<keyword evidence="2" id="KW-1185">Reference proteome</keyword>
<evidence type="ECO:0000313" key="2">
    <source>
        <dbReference type="Proteomes" id="UP000001585"/>
    </source>
</evidence>
<dbReference type="Proteomes" id="UP000001585">
    <property type="component" value="Segment"/>
</dbReference>
<gene>
    <name evidence="1" type="primary">51</name>
</gene>